<dbReference type="SUPFAM" id="SSF52833">
    <property type="entry name" value="Thioredoxin-like"/>
    <property type="match status" value="1"/>
</dbReference>
<dbReference type="Gene3D" id="3.40.30.10">
    <property type="entry name" value="Glutaredoxin"/>
    <property type="match status" value="1"/>
</dbReference>
<dbReference type="PROSITE" id="PS51352">
    <property type="entry name" value="THIOREDOXIN_2"/>
    <property type="match status" value="1"/>
</dbReference>
<evidence type="ECO:0000313" key="5">
    <source>
        <dbReference type="Proteomes" id="UP000184488"/>
    </source>
</evidence>
<evidence type="ECO:0000313" key="4">
    <source>
        <dbReference type="EMBL" id="SHI49468.1"/>
    </source>
</evidence>
<evidence type="ECO:0000256" key="2">
    <source>
        <dbReference type="SAM" id="SignalP"/>
    </source>
</evidence>
<feature type="signal peptide" evidence="2">
    <location>
        <begin position="1"/>
        <end position="22"/>
    </location>
</feature>
<sequence length="154" mass="17985">MHMMKKLLLALFLIFGSLSIQAQEIRWMSLEEALAKQKKNPKPIFMEVYTDWYSQCKMFETNTLQNPEVSDLINRNYYAVKFNAEGNSVVNYKGTSFNNPNFDPNRKGRNSAHQLTSFLKVEGYPSIYILNRNGEVQEKTTGFKTPEELLRFLR</sequence>
<keyword evidence="1 2" id="KW-0732">Signal</keyword>
<dbReference type="InterPro" id="IPR036249">
    <property type="entry name" value="Thioredoxin-like_sf"/>
</dbReference>
<protein>
    <submittedName>
        <fullName evidence="4">Thioredoxin-related protein</fullName>
    </submittedName>
</protein>
<dbReference type="EMBL" id="FQZI01000001">
    <property type="protein sequence ID" value="SHI49468.1"/>
    <property type="molecule type" value="Genomic_DNA"/>
</dbReference>
<dbReference type="PANTHER" id="PTHR15337">
    <property type="entry name" value="ANTERIOR GRADIENT PROTEIN-RELATED"/>
    <property type="match status" value="1"/>
</dbReference>
<gene>
    <name evidence="4" type="ORF">SAMN05444363_0827</name>
</gene>
<feature type="chain" id="PRO_5012138465" evidence="2">
    <location>
        <begin position="23"/>
        <end position="154"/>
    </location>
</feature>
<evidence type="ECO:0000256" key="1">
    <source>
        <dbReference type="ARBA" id="ARBA00022729"/>
    </source>
</evidence>
<dbReference type="InterPro" id="IPR051099">
    <property type="entry name" value="AGR/TXD"/>
</dbReference>
<keyword evidence="5" id="KW-1185">Reference proteome</keyword>
<accession>A0A1M6BLN7</accession>
<dbReference type="AlphaFoldDB" id="A0A1M6BLN7"/>
<dbReference type="PANTHER" id="PTHR15337:SF11">
    <property type="entry name" value="THIOREDOXIN DOMAIN-CONTAINING PROTEIN"/>
    <property type="match status" value="1"/>
</dbReference>
<proteinExistence type="predicted"/>
<name>A0A1M6BLN7_9FLAO</name>
<dbReference type="STRING" id="415425.SAMN05444363_0827"/>
<feature type="domain" description="Thioredoxin" evidence="3">
    <location>
        <begin position="9"/>
        <end position="154"/>
    </location>
</feature>
<reference evidence="5" key="1">
    <citation type="submission" date="2016-11" db="EMBL/GenBank/DDBJ databases">
        <authorList>
            <person name="Varghese N."/>
            <person name="Submissions S."/>
        </authorList>
    </citation>
    <scope>NUCLEOTIDE SEQUENCE [LARGE SCALE GENOMIC DNA]</scope>
    <source>
        <strain evidence="5">DSM 18829</strain>
    </source>
</reference>
<organism evidence="4 5">
    <name type="scientific">Flavobacterium terrae</name>
    <dbReference type="NCBI Taxonomy" id="415425"/>
    <lineage>
        <taxon>Bacteria</taxon>
        <taxon>Pseudomonadati</taxon>
        <taxon>Bacteroidota</taxon>
        <taxon>Flavobacteriia</taxon>
        <taxon>Flavobacteriales</taxon>
        <taxon>Flavobacteriaceae</taxon>
        <taxon>Flavobacterium</taxon>
    </lineage>
</organism>
<dbReference type="Pfam" id="PF13899">
    <property type="entry name" value="Thioredoxin_7"/>
    <property type="match status" value="1"/>
</dbReference>
<dbReference type="InterPro" id="IPR013766">
    <property type="entry name" value="Thioredoxin_domain"/>
</dbReference>
<dbReference type="Proteomes" id="UP000184488">
    <property type="component" value="Unassembled WGS sequence"/>
</dbReference>
<evidence type="ECO:0000259" key="3">
    <source>
        <dbReference type="PROSITE" id="PS51352"/>
    </source>
</evidence>